<keyword evidence="3" id="KW-1185">Reference proteome</keyword>
<reference evidence="2 3" key="1">
    <citation type="submission" date="2022-11" db="EMBL/GenBank/DDBJ databases">
        <title>Minimal conservation of predation-associated metabolite biosynthetic gene clusters underscores biosynthetic potential of Myxococcota including descriptions for ten novel species: Archangium lansinium sp. nov., Myxococcus landrumus sp. nov., Nannocystis bai.</title>
        <authorList>
            <person name="Ahearne A."/>
            <person name="Stevens C."/>
            <person name="Dowd S."/>
        </authorList>
    </citation>
    <scope>NUCLEOTIDE SEQUENCE [LARGE SCALE GENOMIC DNA]</scope>
    <source>
        <strain evidence="2 3">BB15-2</strain>
    </source>
</reference>
<dbReference type="RefSeq" id="WP_272085113.1">
    <property type="nucleotide sequence ID" value="NZ_JAQNDL010000001.1"/>
</dbReference>
<dbReference type="Pfam" id="PF20032">
    <property type="entry name" value="ADYC"/>
    <property type="match status" value="1"/>
</dbReference>
<evidence type="ECO:0000313" key="2">
    <source>
        <dbReference type="EMBL" id="MDC0716621.1"/>
    </source>
</evidence>
<evidence type="ECO:0000259" key="1">
    <source>
        <dbReference type="Pfam" id="PF20032"/>
    </source>
</evidence>
<proteinExistence type="predicted"/>
<dbReference type="Proteomes" id="UP001221686">
    <property type="component" value="Unassembled WGS sequence"/>
</dbReference>
<name>A0ABT5DSL2_9BACT</name>
<feature type="domain" description="ADYC" evidence="1">
    <location>
        <begin position="128"/>
        <end position="272"/>
    </location>
</feature>
<dbReference type="EMBL" id="JAQNDL010000001">
    <property type="protein sequence ID" value="MDC0716621.1"/>
    <property type="molecule type" value="Genomic_DNA"/>
</dbReference>
<comment type="caution">
    <text evidence="2">The sequence shown here is derived from an EMBL/GenBank/DDBJ whole genome shotgun (WGS) entry which is preliminary data.</text>
</comment>
<accession>A0ABT5DSL2</accession>
<evidence type="ECO:0000313" key="3">
    <source>
        <dbReference type="Proteomes" id="UP001221686"/>
    </source>
</evidence>
<sequence length="308" mass="32996">MPLWTPVGPLLASLLWTACAPEDEAAELRVLLTGGNSGGGTVFNTHVLDEHEFSELVPSLGVPHMGVRLDRVALADEEDLAGLVEDTGELIGVDGFGETRRGAALLGSAWSIGFNMGMVNRTMFLIDAFEADGVPRYRFYHHQGDVEVPNCPDAANEPGSARVLSGLTIDESTGEVSAAPGTLYLACDTGATGKAAELGYYDLARTTGDLGLFETAIRVIRADYCYDGTPHTQAGVELVLEDVWWIHGATEQYFKSPVEAAWGHDGLVCRGKGRLEDIDCLDKKEVPICPEGATFATLPDALFITRIP</sequence>
<organism evidence="2 3">
    <name type="scientific">Nannocystis bainbridge</name>
    <dbReference type="NCBI Taxonomy" id="2995303"/>
    <lineage>
        <taxon>Bacteria</taxon>
        <taxon>Pseudomonadati</taxon>
        <taxon>Myxococcota</taxon>
        <taxon>Polyangia</taxon>
        <taxon>Nannocystales</taxon>
        <taxon>Nannocystaceae</taxon>
        <taxon>Nannocystis</taxon>
    </lineage>
</organism>
<protein>
    <submittedName>
        <fullName evidence="2">ADYC domain-containing protein</fullName>
    </submittedName>
</protein>
<gene>
    <name evidence="2" type="ORF">POL25_06945</name>
</gene>
<dbReference type="InterPro" id="IPR045426">
    <property type="entry name" value="ADYC"/>
</dbReference>